<proteinExistence type="predicted"/>
<protein>
    <recommendedName>
        <fullName evidence="2">Chromosomal replication initiator DnaA C-terminal domain-containing protein</fullName>
    </recommendedName>
</protein>
<evidence type="ECO:0000313" key="3">
    <source>
        <dbReference type="EMBL" id="VAV97331.1"/>
    </source>
</evidence>
<feature type="domain" description="Chromosomal replication initiator DnaA C-terminal" evidence="2">
    <location>
        <begin position="16"/>
        <end position="84"/>
    </location>
</feature>
<sequence length="132" mass="15150">MVEQQNAFSEHACRVVARMAREVVCEAYGIPHAALRTENRLGELALARQTAMYLAHVVGQLTLNEVAEIFERERSTVSHACINIEDRRDGPVFDLQLEFMEKRMRVRLREWRSGKAAPEEPAPKGKSFLTRR</sequence>
<dbReference type="Pfam" id="PF08299">
    <property type="entry name" value="Bac_DnaA_C"/>
    <property type="match status" value="1"/>
</dbReference>
<dbReference type="InterPro" id="IPR010921">
    <property type="entry name" value="Trp_repressor/repl_initiator"/>
</dbReference>
<accession>A0A3B0S2B3</accession>
<dbReference type="GO" id="GO:0006275">
    <property type="term" value="P:regulation of DNA replication"/>
    <property type="evidence" value="ECO:0007669"/>
    <property type="project" value="InterPro"/>
</dbReference>
<gene>
    <name evidence="3" type="ORF">MNBD_ALPHA05-878</name>
</gene>
<evidence type="ECO:0000259" key="2">
    <source>
        <dbReference type="SMART" id="SM00760"/>
    </source>
</evidence>
<dbReference type="SMART" id="SM00760">
    <property type="entry name" value="Bac_DnaA_C"/>
    <property type="match status" value="1"/>
</dbReference>
<feature type="region of interest" description="Disordered" evidence="1">
    <location>
        <begin position="112"/>
        <end position="132"/>
    </location>
</feature>
<dbReference type="AlphaFoldDB" id="A0A3B0S2B3"/>
<feature type="compositionally biased region" description="Basic and acidic residues" evidence="1">
    <location>
        <begin position="112"/>
        <end position="123"/>
    </location>
</feature>
<dbReference type="GO" id="GO:0005524">
    <property type="term" value="F:ATP binding"/>
    <property type="evidence" value="ECO:0007669"/>
    <property type="project" value="InterPro"/>
</dbReference>
<dbReference type="CDD" id="cd06571">
    <property type="entry name" value="Bac_DnaA_C"/>
    <property type="match status" value="1"/>
</dbReference>
<dbReference type="GO" id="GO:0006270">
    <property type="term" value="P:DNA replication initiation"/>
    <property type="evidence" value="ECO:0007669"/>
    <property type="project" value="InterPro"/>
</dbReference>
<evidence type="ECO:0000256" key="1">
    <source>
        <dbReference type="SAM" id="MobiDB-lite"/>
    </source>
</evidence>
<dbReference type="EMBL" id="UOEH01000221">
    <property type="protein sequence ID" value="VAV97331.1"/>
    <property type="molecule type" value="Genomic_DNA"/>
</dbReference>
<name>A0A3B0S2B3_9ZZZZ</name>
<dbReference type="Gene3D" id="1.10.1750.10">
    <property type="match status" value="1"/>
</dbReference>
<dbReference type="InterPro" id="IPR013159">
    <property type="entry name" value="DnaA_C"/>
</dbReference>
<dbReference type="GO" id="GO:0043565">
    <property type="term" value="F:sequence-specific DNA binding"/>
    <property type="evidence" value="ECO:0007669"/>
    <property type="project" value="InterPro"/>
</dbReference>
<reference evidence="3" key="1">
    <citation type="submission" date="2018-06" db="EMBL/GenBank/DDBJ databases">
        <authorList>
            <person name="Zhirakovskaya E."/>
        </authorList>
    </citation>
    <scope>NUCLEOTIDE SEQUENCE</scope>
</reference>
<organism evidence="3">
    <name type="scientific">hydrothermal vent metagenome</name>
    <dbReference type="NCBI Taxonomy" id="652676"/>
    <lineage>
        <taxon>unclassified sequences</taxon>
        <taxon>metagenomes</taxon>
        <taxon>ecological metagenomes</taxon>
    </lineage>
</organism>
<dbReference type="SUPFAM" id="SSF48295">
    <property type="entry name" value="TrpR-like"/>
    <property type="match status" value="1"/>
</dbReference>